<comment type="caution">
    <text evidence="22">The sequence shown here is derived from an EMBL/GenBank/DDBJ whole genome shotgun (WGS) entry which is preliminary data.</text>
</comment>
<feature type="region of interest" description="Disordered" evidence="20">
    <location>
        <begin position="210"/>
        <end position="232"/>
    </location>
</feature>
<proteinExistence type="inferred from homology"/>
<evidence type="ECO:0000256" key="13">
    <source>
        <dbReference type="ARBA" id="ARBA00022984"/>
    </source>
</evidence>
<dbReference type="Pfam" id="PF01565">
    <property type="entry name" value="FAD_binding_4"/>
    <property type="match status" value="1"/>
</dbReference>
<evidence type="ECO:0000256" key="9">
    <source>
        <dbReference type="ARBA" id="ARBA00022630"/>
    </source>
</evidence>
<dbReference type="GO" id="GO:0005829">
    <property type="term" value="C:cytosol"/>
    <property type="evidence" value="ECO:0007669"/>
    <property type="project" value="TreeGrafter"/>
</dbReference>
<keyword evidence="16 19" id="KW-0961">Cell wall biogenesis/degradation</keyword>
<dbReference type="SUPFAM" id="SSF56194">
    <property type="entry name" value="Uridine diphospho-N-Acetylenolpyruvylglucosamine reductase, MurB, C-terminal domain"/>
    <property type="match status" value="1"/>
</dbReference>
<comment type="pathway">
    <text evidence="4 19">Cell wall biogenesis; peptidoglycan biosynthesis.</text>
</comment>
<comment type="function">
    <text evidence="2 19">Cell wall formation.</text>
</comment>
<evidence type="ECO:0000256" key="17">
    <source>
        <dbReference type="ARBA" id="ARBA00031026"/>
    </source>
</evidence>
<organism evidence="22 23">
    <name type="scientific">Desulfomonile tiedjei</name>
    <dbReference type="NCBI Taxonomy" id="2358"/>
    <lineage>
        <taxon>Bacteria</taxon>
        <taxon>Pseudomonadati</taxon>
        <taxon>Thermodesulfobacteriota</taxon>
        <taxon>Desulfomonilia</taxon>
        <taxon>Desulfomonilales</taxon>
        <taxon>Desulfomonilaceae</taxon>
        <taxon>Desulfomonile</taxon>
    </lineage>
</organism>
<evidence type="ECO:0000256" key="20">
    <source>
        <dbReference type="SAM" id="MobiDB-lite"/>
    </source>
</evidence>
<evidence type="ECO:0000313" key="22">
    <source>
        <dbReference type="EMBL" id="MBI5252643.1"/>
    </source>
</evidence>
<dbReference type="InterPro" id="IPR036318">
    <property type="entry name" value="FAD-bd_PCMH-like_sf"/>
</dbReference>
<dbReference type="InterPro" id="IPR016166">
    <property type="entry name" value="FAD-bd_PCMH"/>
</dbReference>
<dbReference type="NCBIfam" id="NF010480">
    <property type="entry name" value="PRK13905.1"/>
    <property type="match status" value="1"/>
</dbReference>
<keyword evidence="7 19" id="KW-0963">Cytoplasm</keyword>
<evidence type="ECO:0000256" key="6">
    <source>
        <dbReference type="ARBA" id="ARBA00015188"/>
    </source>
</evidence>
<feature type="active site" evidence="19">
    <location>
        <position position="181"/>
    </location>
</feature>
<dbReference type="GO" id="GO:0009252">
    <property type="term" value="P:peptidoglycan biosynthetic process"/>
    <property type="evidence" value="ECO:0007669"/>
    <property type="project" value="UniProtKB-UniRule"/>
</dbReference>
<gene>
    <name evidence="19 22" type="primary">murB</name>
    <name evidence="22" type="ORF">HY912_24370</name>
</gene>
<evidence type="ECO:0000256" key="15">
    <source>
        <dbReference type="ARBA" id="ARBA00023306"/>
    </source>
</evidence>
<dbReference type="Pfam" id="PF02873">
    <property type="entry name" value="MurB_C"/>
    <property type="match status" value="1"/>
</dbReference>
<dbReference type="InterPro" id="IPR016167">
    <property type="entry name" value="FAD-bd_PCMH_sub1"/>
</dbReference>
<dbReference type="InterPro" id="IPR003170">
    <property type="entry name" value="MurB"/>
</dbReference>
<dbReference type="GO" id="GO:0071555">
    <property type="term" value="P:cell wall organization"/>
    <property type="evidence" value="ECO:0007669"/>
    <property type="project" value="UniProtKB-KW"/>
</dbReference>
<keyword evidence="14 19" id="KW-0560">Oxidoreductase</keyword>
<evidence type="ECO:0000256" key="1">
    <source>
        <dbReference type="ARBA" id="ARBA00001974"/>
    </source>
</evidence>
<comment type="similarity">
    <text evidence="19">Belongs to the MurB family.</text>
</comment>
<keyword evidence="8 19" id="KW-0132">Cell division</keyword>
<evidence type="ECO:0000256" key="4">
    <source>
        <dbReference type="ARBA" id="ARBA00004752"/>
    </source>
</evidence>
<dbReference type="Gene3D" id="3.30.43.10">
    <property type="entry name" value="Uridine Diphospho-n-acetylenolpyruvylglucosamine Reductase, domain 2"/>
    <property type="match status" value="1"/>
</dbReference>
<evidence type="ECO:0000256" key="19">
    <source>
        <dbReference type="HAMAP-Rule" id="MF_00037"/>
    </source>
</evidence>
<evidence type="ECO:0000256" key="7">
    <source>
        <dbReference type="ARBA" id="ARBA00022490"/>
    </source>
</evidence>
<evidence type="ECO:0000256" key="10">
    <source>
        <dbReference type="ARBA" id="ARBA00022827"/>
    </source>
</evidence>
<dbReference type="InterPro" id="IPR016169">
    <property type="entry name" value="FAD-bd_PCMH_sub2"/>
</dbReference>
<dbReference type="PANTHER" id="PTHR21071">
    <property type="entry name" value="UDP-N-ACETYLENOLPYRUVOYLGLUCOSAMINE REDUCTASE"/>
    <property type="match status" value="1"/>
</dbReference>
<comment type="cofactor">
    <cofactor evidence="1 19">
        <name>FAD</name>
        <dbReference type="ChEBI" id="CHEBI:57692"/>
    </cofactor>
</comment>
<dbReference type="Gene3D" id="3.90.78.10">
    <property type="entry name" value="UDP-N-acetylenolpyruvoylglucosamine reductase, C-terminal domain"/>
    <property type="match status" value="1"/>
</dbReference>
<keyword evidence="11 19" id="KW-0521">NADP</keyword>
<dbReference type="InterPro" id="IPR006094">
    <property type="entry name" value="Oxid_FAD_bind_N"/>
</dbReference>
<feature type="active site" evidence="19">
    <location>
        <position position="301"/>
    </location>
</feature>
<dbReference type="InterPro" id="IPR011601">
    <property type="entry name" value="MurB_C"/>
</dbReference>
<evidence type="ECO:0000256" key="18">
    <source>
        <dbReference type="ARBA" id="ARBA00048914"/>
    </source>
</evidence>
<dbReference type="AlphaFoldDB" id="A0A9D6Z2V9"/>
<evidence type="ECO:0000256" key="8">
    <source>
        <dbReference type="ARBA" id="ARBA00022618"/>
    </source>
</evidence>
<dbReference type="SUPFAM" id="SSF56176">
    <property type="entry name" value="FAD-binding/transporter-associated domain-like"/>
    <property type="match status" value="1"/>
</dbReference>
<dbReference type="HAMAP" id="MF_00037">
    <property type="entry name" value="MurB"/>
    <property type="match status" value="1"/>
</dbReference>
<keyword evidence="10 19" id="KW-0274">FAD</keyword>
<evidence type="ECO:0000256" key="2">
    <source>
        <dbReference type="ARBA" id="ARBA00003921"/>
    </source>
</evidence>
<keyword evidence="12 19" id="KW-0133">Cell shape</keyword>
<name>A0A9D6Z2V9_9BACT</name>
<dbReference type="GO" id="GO:0008360">
    <property type="term" value="P:regulation of cell shape"/>
    <property type="evidence" value="ECO:0007669"/>
    <property type="project" value="UniProtKB-KW"/>
</dbReference>
<evidence type="ECO:0000256" key="14">
    <source>
        <dbReference type="ARBA" id="ARBA00023002"/>
    </source>
</evidence>
<dbReference type="Proteomes" id="UP000807825">
    <property type="component" value="Unassembled WGS sequence"/>
</dbReference>
<protein>
    <recommendedName>
        <fullName evidence="6 19">UDP-N-acetylenolpyruvoylglucosamine reductase</fullName>
        <ecNumber evidence="5 19">1.3.1.98</ecNumber>
    </recommendedName>
    <alternativeName>
        <fullName evidence="17 19">UDP-N-acetylmuramate dehydrogenase</fullName>
    </alternativeName>
</protein>
<keyword evidence="15 19" id="KW-0131">Cell cycle</keyword>
<reference evidence="22" key="1">
    <citation type="submission" date="2020-07" db="EMBL/GenBank/DDBJ databases">
        <title>Huge and variable diversity of episymbiotic CPR bacteria and DPANN archaea in groundwater ecosystems.</title>
        <authorList>
            <person name="He C.Y."/>
            <person name="Keren R."/>
            <person name="Whittaker M."/>
            <person name="Farag I.F."/>
            <person name="Doudna J."/>
            <person name="Cate J.H.D."/>
            <person name="Banfield J.F."/>
        </authorList>
    </citation>
    <scope>NUCLEOTIDE SEQUENCE</scope>
    <source>
        <strain evidence="22">NC_groundwater_1664_Pr3_B-0.1um_52_9</strain>
    </source>
</reference>
<dbReference type="GO" id="GO:0051301">
    <property type="term" value="P:cell division"/>
    <property type="evidence" value="ECO:0007669"/>
    <property type="project" value="UniProtKB-KW"/>
</dbReference>
<keyword evidence="13 19" id="KW-0573">Peptidoglycan synthesis</keyword>
<evidence type="ECO:0000256" key="16">
    <source>
        <dbReference type="ARBA" id="ARBA00023316"/>
    </source>
</evidence>
<evidence type="ECO:0000256" key="3">
    <source>
        <dbReference type="ARBA" id="ARBA00004496"/>
    </source>
</evidence>
<dbReference type="GO" id="GO:0071949">
    <property type="term" value="F:FAD binding"/>
    <property type="evidence" value="ECO:0007669"/>
    <property type="project" value="InterPro"/>
</dbReference>
<comment type="subcellular location">
    <subcellularLocation>
        <location evidence="3 19">Cytoplasm</location>
    </subcellularLocation>
</comment>
<dbReference type="EMBL" id="JACRDE010000631">
    <property type="protein sequence ID" value="MBI5252643.1"/>
    <property type="molecule type" value="Genomic_DNA"/>
</dbReference>
<comment type="catalytic activity">
    <reaction evidence="18 19">
        <text>UDP-N-acetyl-alpha-D-muramate + NADP(+) = UDP-N-acetyl-3-O-(1-carboxyvinyl)-alpha-D-glucosamine + NADPH + H(+)</text>
        <dbReference type="Rhea" id="RHEA:12248"/>
        <dbReference type="ChEBI" id="CHEBI:15378"/>
        <dbReference type="ChEBI" id="CHEBI:57783"/>
        <dbReference type="ChEBI" id="CHEBI:58349"/>
        <dbReference type="ChEBI" id="CHEBI:68483"/>
        <dbReference type="ChEBI" id="CHEBI:70757"/>
        <dbReference type="EC" id="1.3.1.98"/>
    </reaction>
</comment>
<evidence type="ECO:0000259" key="21">
    <source>
        <dbReference type="PROSITE" id="PS51387"/>
    </source>
</evidence>
<evidence type="ECO:0000313" key="23">
    <source>
        <dbReference type="Proteomes" id="UP000807825"/>
    </source>
</evidence>
<dbReference type="PROSITE" id="PS51387">
    <property type="entry name" value="FAD_PCMH"/>
    <property type="match status" value="1"/>
</dbReference>
<feature type="domain" description="FAD-binding PCMH-type" evidence="21">
    <location>
        <begin position="33"/>
        <end position="201"/>
    </location>
</feature>
<evidence type="ECO:0000256" key="11">
    <source>
        <dbReference type="ARBA" id="ARBA00022857"/>
    </source>
</evidence>
<dbReference type="PANTHER" id="PTHR21071:SF4">
    <property type="entry name" value="UDP-N-ACETYLENOLPYRUVOYLGLUCOSAMINE REDUCTASE"/>
    <property type="match status" value="1"/>
</dbReference>
<dbReference type="EC" id="1.3.1.98" evidence="5 19"/>
<dbReference type="InterPro" id="IPR036635">
    <property type="entry name" value="MurB_C_sf"/>
</dbReference>
<sequence>MTPTGRQIDDIRNLIRASVTTDVALSRFTSFKIGGPSDLVIEPKNLEELKKLILYLDQEKITRVVLGAGTNVLFHDKGFRGVVIRTAALDSLEIHENGSDFCKVLLAAGAPLPHVVSMVCRHGLKGLEPLWGIPGSLGGAVVTNAGAGDVCIGEFLESVKLVNRCGRELAIGRGDLKYGYRYMSLPQGSTVVEGILKLSRGDKDSITEELERSKARRRGKQPLDRPNAGCVFKNPSPDNPAGAVIDRLGFKGVCVGGAEVSPIHANFIVNRGNATAANVLELIEQIRSTAYEKANVNLDLEICVIGEDVGND</sequence>
<dbReference type="Gene3D" id="3.30.465.10">
    <property type="match status" value="1"/>
</dbReference>
<feature type="active site" description="Proton donor" evidence="19">
    <location>
        <position position="230"/>
    </location>
</feature>
<keyword evidence="9 19" id="KW-0285">Flavoprotein</keyword>
<accession>A0A9D6Z2V9</accession>
<evidence type="ECO:0000256" key="12">
    <source>
        <dbReference type="ARBA" id="ARBA00022960"/>
    </source>
</evidence>
<dbReference type="NCBIfam" id="TIGR00179">
    <property type="entry name" value="murB"/>
    <property type="match status" value="1"/>
</dbReference>
<dbReference type="GO" id="GO:0008762">
    <property type="term" value="F:UDP-N-acetylmuramate dehydrogenase activity"/>
    <property type="evidence" value="ECO:0007669"/>
    <property type="project" value="UniProtKB-UniRule"/>
</dbReference>
<evidence type="ECO:0000256" key="5">
    <source>
        <dbReference type="ARBA" id="ARBA00012518"/>
    </source>
</evidence>